<accession>A0ABN8NLN7</accession>
<evidence type="ECO:0000256" key="1">
    <source>
        <dbReference type="ARBA" id="ARBA00022737"/>
    </source>
</evidence>
<name>A0ABN8NLN7_9CNID</name>
<dbReference type="PROSITE" id="PS50005">
    <property type="entry name" value="TPR"/>
    <property type="match status" value="2"/>
</dbReference>
<dbReference type="InterPro" id="IPR036388">
    <property type="entry name" value="WH-like_DNA-bd_sf"/>
</dbReference>
<gene>
    <name evidence="5" type="ORF">PLOB_00022845</name>
</gene>
<keyword evidence="2 3" id="KW-0802">TPR repeat</keyword>
<sequence>MAKFNAFDDHCDASAVLTLLGSVPVFSSSVKVAAVDVRVAVRNDWAHCVFSKWDLAKFQQVFAEMEDLVRTLGLPAADEANLLGELKDWETKGTSLCMNSPVDQHLLQLVQQDVKLLENAVKHMSVESDEEMTKVLDELQKCWTSLEDMKNRVTLIENSFYGFENRVGCFENRVHGFENRVVGVEHKTAHIVHILCAVIMMLVVTATRETSSTENNFEDVHSGVGRVESGLNGFNSVQPEKEKMQKLEDVLRKKSKELSTRTNSGEPKIPSNDCNFIGRDKEVEQIANLLKTESTRIISVYGPPGSGKSEVSKAVGQNLKSQGKAIYHIDLINIDKEDDLISAILRFFRDQLLGPLNAADFLLKQFSLIEDSVSPCFILDNADCLLQSESRDRFIHLIRQILTNCETVKILIASRESSEFTTLQPLGIEIVKVASNLDHESSEKLVRKWFPKACDENCRKIANFCGHMPFAIRLFCNNMPQKEKLPLNQAIDNFIRLIKSDLSRMDDQEELKHDRLNYILESSYQTLSRQNQEHYLSLSVIPGTFSVDVAAAVWKISVDDAERTLRSFQRKSLIESYLETGSYKIPTILHLFAKQRGEQQMKEVLFKSKARLRHFYISLFITLNERFLSGQSKSAFMDFYQDKQNIISSLIDGCSDGSTRDNVFKALIQGMLFLDTVLWSDRASFDKIYDTALTEATQHDNMTNYNHLLLAKGFSEVAWRSEEGETLQLLSSKANEVLASSSDEQKGKLFFCLGIHKLSNGHIRDGVENLKESLAHLKDTTDPTLKILKITMFQIVAIHYESTANETEATNFFKNARDECKACKNYHLFLSAKEKINTDEQNLPLVLEVHFLITKATKLFSSAERVKSFEENVLQMKENTDPNLLSYTKGGSFYLHRFIAGVLAEMTRYEEAIQLIQNLINAQERVLVNDVNPEDLAESSNDDHKKALARSYSYLAVLQSRIKDYKASVESARRALDYTIDLCGEHHSDTADGYHELANIMRSLEDCNSALLFHQRALDIRLNLPEENPLKVAASYHELGVTQWEMKDYSSALQSHEKALQIRLENLGDKHRDTAKSFHELGVTQWFLEKYECALDSHEKSLSIVQDEIGENSSATADSLHEIGKTYFCLGDYHAALQSHLDAFSTRLDVLGEHHTDTANSCYEIGVTQFEMGWYHSALEYHMRALKIRHVLYTDTPHAEIAQSYYQLGRTQYQMGNFDQAVKSLNCALSVRRDLQQEQHIETGYIFYELGRVFHRKNDHTSAFVMHQFALGIRKFKVDKEDVTIGDSLFQLSLVQSKRWRFNLSCQLLKRAQDIWLKCFNTKHKCTDSYVETGSFLIKDGQSVSVFSSLEHAIQIRTEMTAREEKEEADLPYERQLKDLLSQDYKSSLQLYNRVSTIILDYPLYVRKHKNSLRKLLCRLKEQLLKEASRYYDNGNKAIDAGDLVIALHLHERALDLRTTLLSERHEDTATSYVSVGKVQYEMMDYTKALQSHQRALEIRRE</sequence>
<feature type="repeat" description="TPR" evidence="3">
    <location>
        <begin position="1033"/>
        <end position="1066"/>
    </location>
</feature>
<dbReference type="InterPro" id="IPR011990">
    <property type="entry name" value="TPR-like_helical_dom_sf"/>
</dbReference>
<evidence type="ECO:0000313" key="5">
    <source>
        <dbReference type="EMBL" id="CAH3114312.1"/>
    </source>
</evidence>
<protein>
    <recommendedName>
        <fullName evidence="4">AAA+ ATPase domain-containing protein</fullName>
    </recommendedName>
</protein>
<keyword evidence="6" id="KW-1185">Reference proteome</keyword>
<dbReference type="PANTHER" id="PTHR45641:SF19">
    <property type="entry name" value="NEPHROCYSTIN-3"/>
    <property type="match status" value="1"/>
</dbReference>
<evidence type="ECO:0000256" key="3">
    <source>
        <dbReference type="PROSITE-ProRule" id="PRU00339"/>
    </source>
</evidence>
<dbReference type="SMART" id="SM00382">
    <property type="entry name" value="AAA"/>
    <property type="match status" value="1"/>
</dbReference>
<dbReference type="EMBL" id="CALNXK010000027">
    <property type="protein sequence ID" value="CAH3114312.1"/>
    <property type="molecule type" value="Genomic_DNA"/>
</dbReference>
<organism evidence="5 6">
    <name type="scientific">Porites lobata</name>
    <dbReference type="NCBI Taxonomy" id="104759"/>
    <lineage>
        <taxon>Eukaryota</taxon>
        <taxon>Metazoa</taxon>
        <taxon>Cnidaria</taxon>
        <taxon>Anthozoa</taxon>
        <taxon>Hexacorallia</taxon>
        <taxon>Scleractinia</taxon>
        <taxon>Fungiina</taxon>
        <taxon>Poritidae</taxon>
        <taxon>Porites</taxon>
    </lineage>
</organism>
<dbReference type="InterPro" id="IPR049945">
    <property type="entry name" value="AAA_22"/>
</dbReference>
<dbReference type="InterPro" id="IPR027417">
    <property type="entry name" value="P-loop_NTPase"/>
</dbReference>
<keyword evidence="1" id="KW-0677">Repeat</keyword>
<dbReference type="InterPro" id="IPR003593">
    <property type="entry name" value="AAA+_ATPase"/>
</dbReference>
<dbReference type="PANTHER" id="PTHR45641">
    <property type="entry name" value="TETRATRICOPEPTIDE REPEAT PROTEIN (AFU_ORTHOLOGUE AFUA_6G03870)"/>
    <property type="match status" value="1"/>
</dbReference>
<comment type="caution">
    <text evidence="5">The sequence shown here is derived from an EMBL/GenBank/DDBJ whole genome shotgun (WGS) entry which is preliminary data.</text>
</comment>
<reference evidence="5 6" key="1">
    <citation type="submission" date="2022-05" db="EMBL/GenBank/DDBJ databases">
        <authorList>
            <consortium name="Genoscope - CEA"/>
            <person name="William W."/>
        </authorList>
    </citation>
    <scope>NUCLEOTIDE SEQUENCE [LARGE SCALE GENOMIC DNA]</scope>
</reference>
<evidence type="ECO:0000313" key="6">
    <source>
        <dbReference type="Proteomes" id="UP001159405"/>
    </source>
</evidence>
<proteinExistence type="predicted"/>
<dbReference type="PROSITE" id="PS50293">
    <property type="entry name" value="TPR_REGION"/>
    <property type="match status" value="1"/>
</dbReference>
<dbReference type="Gene3D" id="1.25.40.10">
    <property type="entry name" value="Tetratricopeptide repeat domain"/>
    <property type="match status" value="4"/>
</dbReference>
<dbReference type="Gene3D" id="1.10.10.10">
    <property type="entry name" value="Winged helix-like DNA-binding domain superfamily/Winged helix DNA-binding domain"/>
    <property type="match status" value="1"/>
</dbReference>
<dbReference type="SUPFAM" id="SSF48452">
    <property type="entry name" value="TPR-like"/>
    <property type="match status" value="4"/>
</dbReference>
<dbReference type="InterPro" id="IPR019734">
    <property type="entry name" value="TPR_rpt"/>
</dbReference>
<dbReference type="Proteomes" id="UP001159405">
    <property type="component" value="Unassembled WGS sequence"/>
</dbReference>
<evidence type="ECO:0000259" key="4">
    <source>
        <dbReference type="SMART" id="SM00382"/>
    </source>
</evidence>
<dbReference type="Pfam" id="PF13401">
    <property type="entry name" value="AAA_22"/>
    <property type="match status" value="1"/>
</dbReference>
<evidence type="ECO:0000256" key="2">
    <source>
        <dbReference type="ARBA" id="ARBA00022803"/>
    </source>
</evidence>
<feature type="domain" description="AAA+ ATPase" evidence="4">
    <location>
        <begin position="294"/>
        <end position="443"/>
    </location>
</feature>
<dbReference type="SUPFAM" id="SSF52540">
    <property type="entry name" value="P-loop containing nucleoside triphosphate hydrolases"/>
    <property type="match status" value="1"/>
</dbReference>
<dbReference type="Gene3D" id="3.40.50.300">
    <property type="entry name" value="P-loop containing nucleotide triphosphate hydrolases"/>
    <property type="match status" value="1"/>
</dbReference>
<feature type="repeat" description="TPR" evidence="3">
    <location>
        <begin position="1202"/>
        <end position="1235"/>
    </location>
</feature>
<dbReference type="CDD" id="cd00009">
    <property type="entry name" value="AAA"/>
    <property type="match status" value="1"/>
</dbReference>
<dbReference type="Pfam" id="PF13424">
    <property type="entry name" value="TPR_12"/>
    <property type="match status" value="5"/>
</dbReference>
<dbReference type="SMART" id="SM00028">
    <property type="entry name" value="TPR"/>
    <property type="match status" value="11"/>
</dbReference>